<dbReference type="EMBL" id="SRMA01026748">
    <property type="protein sequence ID" value="TRY72811.1"/>
    <property type="molecule type" value="Genomic_DNA"/>
</dbReference>
<name>A0A553P551_9TELE</name>
<dbReference type="Pfam" id="PF10273">
    <property type="entry name" value="WGG"/>
    <property type="match status" value="1"/>
</dbReference>
<dbReference type="AlphaFoldDB" id="A0A553P551"/>
<dbReference type="InterPro" id="IPR019398">
    <property type="entry name" value="Pre-rRNA_process_TSR2"/>
</dbReference>
<evidence type="ECO:0000256" key="1">
    <source>
        <dbReference type="ARBA" id="ARBA00002210"/>
    </source>
</evidence>
<gene>
    <name evidence="6" type="ORF">DNTS_009513</name>
</gene>
<dbReference type="GO" id="GO:0006364">
    <property type="term" value="P:rRNA processing"/>
    <property type="evidence" value="ECO:0007669"/>
    <property type="project" value="UniProtKB-KW"/>
</dbReference>
<comment type="similarity">
    <text evidence="2">Belongs to the TSR2 family.</text>
</comment>
<dbReference type="STRING" id="623744.A0A553P551"/>
<evidence type="ECO:0000256" key="2">
    <source>
        <dbReference type="ARBA" id="ARBA00006524"/>
    </source>
</evidence>
<keyword evidence="4" id="KW-0698">rRNA processing</keyword>
<keyword evidence="7" id="KW-1185">Reference proteome</keyword>
<comment type="function">
    <text evidence="1">May be involved in 20S pre-rRNA processing.</text>
</comment>
<feature type="compositionally biased region" description="Acidic residues" evidence="5">
    <location>
        <begin position="90"/>
        <end position="107"/>
    </location>
</feature>
<feature type="region of interest" description="Disordered" evidence="5">
    <location>
        <begin position="72"/>
        <end position="142"/>
    </location>
</feature>
<proteinExistence type="inferred from homology"/>
<evidence type="ECO:0000313" key="7">
    <source>
        <dbReference type="Proteomes" id="UP000316079"/>
    </source>
</evidence>
<evidence type="ECO:0000256" key="5">
    <source>
        <dbReference type="SAM" id="MobiDB-lite"/>
    </source>
</evidence>
<reference evidence="6 7" key="1">
    <citation type="journal article" date="2019" name="Sci. Data">
        <title>Hybrid genome assembly and annotation of Danionella translucida.</title>
        <authorList>
            <person name="Kadobianskyi M."/>
            <person name="Schulze L."/>
            <person name="Schuelke M."/>
            <person name="Judkewitz B."/>
        </authorList>
    </citation>
    <scope>NUCLEOTIDE SEQUENCE [LARGE SCALE GENOMIC DNA]</scope>
    <source>
        <strain evidence="6 7">Bolton</strain>
    </source>
</reference>
<evidence type="ECO:0000256" key="4">
    <source>
        <dbReference type="ARBA" id="ARBA00022552"/>
    </source>
</evidence>
<sequence length="142" mass="16036">MVGALQQYFIDNEDLQQVEVEDFLSELMNNEFDTVVDDCSLPQVAQQVCSLFQLCEQGRLLEVRGQINALREKKSSAGRAKATAAQSHDQDEEADEDCSEEQQEAMECEVASQGASVSEQLPHHKEEDEEEDGWTTVVRRKK</sequence>
<dbReference type="Proteomes" id="UP000316079">
    <property type="component" value="Unassembled WGS sequence"/>
</dbReference>
<evidence type="ECO:0000313" key="6">
    <source>
        <dbReference type="EMBL" id="TRY72811.1"/>
    </source>
</evidence>
<dbReference type="PANTHER" id="PTHR21250">
    <property type="entry name" value="PRE-RRNA-PROCESSING PROTEIN TSR2 HOMOLOG"/>
    <property type="match status" value="1"/>
</dbReference>
<organism evidence="6 7">
    <name type="scientific">Danionella cerebrum</name>
    <dbReference type="NCBI Taxonomy" id="2873325"/>
    <lineage>
        <taxon>Eukaryota</taxon>
        <taxon>Metazoa</taxon>
        <taxon>Chordata</taxon>
        <taxon>Craniata</taxon>
        <taxon>Vertebrata</taxon>
        <taxon>Euteleostomi</taxon>
        <taxon>Actinopterygii</taxon>
        <taxon>Neopterygii</taxon>
        <taxon>Teleostei</taxon>
        <taxon>Ostariophysi</taxon>
        <taxon>Cypriniformes</taxon>
        <taxon>Danionidae</taxon>
        <taxon>Danioninae</taxon>
        <taxon>Danionella</taxon>
    </lineage>
</organism>
<comment type="caution">
    <text evidence="6">The sequence shown here is derived from an EMBL/GenBank/DDBJ whole genome shotgun (WGS) entry which is preliminary data.</text>
</comment>
<protein>
    <recommendedName>
        <fullName evidence="3">Pre-rRNA-processing protein TSR2 homolog</fullName>
    </recommendedName>
</protein>
<accession>A0A553P551</accession>
<evidence type="ECO:0000256" key="3">
    <source>
        <dbReference type="ARBA" id="ARBA00017551"/>
    </source>
</evidence>